<evidence type="ECO:0000256" key="3">
    <source>
        <dbReference type="ARBA" id="ARBA00022692"/>
    </source>
</evidence>
<evidence type="ECO:0000313" key="8">
    <source>
        <dbReference type="Proteomes" id="UP000248614"/>
    </source>
</evidence>
<keyword evidence="2" id="KW-1003">Cell membrane</keyword>
<feature type="transmembrane region" description="Helical" evidence="6">
    <location>
        <begin position="259"/>
        <end position="280"/>
    </location>
</feature>
<dbReference type="GO" id="GO:0005886">
    <property type="term" value="C:plasma membrane"/>
    <property type="evidence" value="ECO:0007669"/>
    <property type="project" value="UniProtKB-SubCell"/>
</dbReference>
<keyword evidence="3 6" id="KW-0812">Transmembrane</keyword>
<keyword evidence="4 6" id="KW-1133">Transmembrane helix</keyword>
<dbReference type="NCBIfam" id="TIGR00765">
    <property type="entry name" value="yihY_not_rbn"/>
    <property type="match status" value="1"/>
</dbReference>
<evidence type="ECO:0000313" key="7">
    <source>
        <dbReference type="EMBL" id="PZO81115.1"/>
    </source>
</evidence>
<evidence type="ECO:0000256" key="2">
    <source>
        <dbReference type="ARBA" id="ARBA00022475"/>
    </source>
</evidence>
<keyword evidence="5 6" id="KW-0472">Membrane</keyword>
<protein>
    <submittedName>
        <fullName evidence="7">YihY/virulence factor BrkB family protein</fullName>
    </submittedName>
</protein>
<comment type="caution">
    <text evidence="7">The sequence shown here is derived from an EMBL/GenBank/DDBJ whole genome shotgun (WGS) entry which is preliminary data.</text>
</comment>
<dbReference type="Proteomes" id="UP000248614">
    <property type="component" value="Unassembled WGS sequence"/>
</dbReference>
<name>A0A2W5BDG5_9SPHN</name>
<reference evidence="7 8" key="1">
    <citation type="submission" date="2017-08" db="EMBL/GenBank/DDBJ databases">
        <title>Infants hospitalized years apart are colonized by the same room-sourced microbial strains.</title>
        <authorList>
            <person name="Brooks B."/>
            <person name="Olm M.R."/>
            <person name="Firek B.A."/>
            <person name="Baker R."/>
            <person name="Thomas B.C."/>
            <person name="Morowitz M.J."/>
            <person name="Banfield J.F."/>
        </authorList>
    </citation>
    <scope>NUCLEOTIDE SEQUENCE [LARGE SCALE GENOMIC DNA]</scope>
    <source>
        <strain evidence="7">S2_018_000_R3_110</strain>
    </source>
</reference>
<dbReference type="Pfam" id="PF03631">
    <property type="entry name" value="Virul_fac_BrkB"/>
    <property type="match status" value="1"/>
</dbReference>
<feature type="transmembrane region" description="Helical" evidence="6">
    <location>
        <begin position="194"/>
        <end position="212"/>
    </location>
</feature>
<proteinExistence type="predicted"/>
<accession>A0A2W5BDG5</accession>
<evidence type="ECO:0000256" key="4">
    <source>
        <dbReference type="ARBA" id="ARBA00022989"/>
    </source>
</evidence>
<feature type="transmembrane region" description="Helical" evidence="6">
    <location>
        <begin position="224"/>
        <end position="247"/>
    </location>
</feature>
<comment type="subcellular location">
    <subcellularLocation>
        <location evidence="1">Cell membrane</location>
        <topology evidence="1">Multi-pass membrane protein</topology>
    </subcellularLocation>
</comment>
<dbReference type="EMBL" id="QFNF01000001">
    <property type="protein sequence ID" value="PZO81115.1"/>
    <property type="molecule type" value="Genomic_DNA"/>
</dbReference>
<dbReference type="PANTHER" id="PTHR30213:SF0">
    <property type="entry name" value="UPF0761 MEMBRANE PROTEIN YIHY"/>
    <property type="match status" value="1"/>
</dbReference>
<dbReference type="AlphaFoldDB" id="A0A2W5BDG5"/>
<evidence type="ECO:0000256" key="6">
    <source>
        <dbReference type="SAM" id="Phobius"/>
    </source>
</evidence>
<evidence type="ECO:0000256" key="1">
    <source>
        <dbReference type="ARBA" id="ARBA00004651"/>
    </source>
</evidence>
<organism evidence="7 8">
    <name type="scientific">Sphingomonas hengshuiensis</name>
    <dbReference type="NCBI Taxonomy" id="1609977"/>
    <lineage>
        <taxon>Bacteria</taxon>
        <taxon>Pseudomonadati</taxon>
        <taxon>Pseudomonadota</taxon>
        <taxon>Alphaproteobacteria</taxon>
        <taxon>Sphingomonadales</taxon>
        <taxon>Sphingomonadaceae</taxon>
        <taxon>Sphingomonas</taxon>
    </lineage>
</organism>
<dbReference type="PANTHER" id="PTHR30213">
    <property type="entry name" value="INNER MEMBRANE PROTEIN YHJD"/>
    <property type="match status" value="1"/>
</dbReference>
<evidence type="ECO:0000256" key="5">
    <source>
        <dbReference type="ARBA" id="ARBA00023136"/>
    </source>
</evidence>
<sequence length="386" mass="39733">MMSADPAAGTGARSPFEVPADGWMAVAKRTWKEIGDDNVGIIAAGIAFYVFAAIAPLLGAVVLSYGIFADAETVRRNVESVFASVPREAAAVITDQLLMVVESSKDKQGLGLVIALGIAWYGATKGSAAIVTGLNVAYGETESRGFIRLNLLQLGIVAAGGGLIFVAIIASTLLALLGSLVPGAPALVLTGMRLAGFLVLAAIVVTGIAALFHFGPDHRQPRWIWLSPGSVCAAAFWLGGTALFGIYTSNFASYGATYGSLSAVIVLLTWLWLSAYVLLIGAELNAELERQVAGTAEPSDAPPAPARPVEAVAVDTRSAPDAVGGRGAPTVLATLGSVAAGGVVSTAGFALLRRGRAIGILVVAMAATSAWRQGTRHRNAPREIER</sequence>
<dbReference type="InterPro" id="IPR017039">
    <property type="entry name" value="Virul_fac_BrkB"/>
</dbReference>
<feature type="transmembrane region" description="Helical" evidence="6">
    <location>
        <begin position="41"/>
        <end position="68"/>
    </location>
</feature>
<feature type="transmembrane region" description="Helical" evidence="6">
    <location>
        <begin position="151"/>
        <end position="174"/>
    </location>
</feature>
<gene>
    <name evidence="7" type="ORF">DI632_00645</name>
</gene>